<keyword evidence="5 6" id="KW-0472">Membrane</keyword>
<dbReference type="InterPro" id="IPR058625">
    <property type="entry name" value="MdtA-like_BSH"/>
</dbReference>
<dbReference type="InterPro" id="IPR058636">
    <property type="entry name" value="Beta-barrel_YknX"/>
</dbReference>
<proteinExistence type="inferred from homology"/>
<evidence type="ECO:0000256" key="5">
    <source>
        <dbReference type="ARBA" id="ARBA00023136"/>
    </source>
</evidence>
<dbReference type="SUPFAM" id="SSF51230">
    <property type="entry name" value="Single hybrid motif"/>
    <property type="match status" value="1"/>
</dbReference>
<name>A0A939BVQ2_9BACL</name>
<feature type="domain" description="Multidrug resistance protein MdtA-like barrel-sandwich hybrid" evidence="7">
    <location>
        <begin position="46"/>
        <end position="119"/>
    </location>
</feature>
<evidence type="ECO:0000313" key="9">
    <source>
        <dbReference type="EMBL" id="MBM7591679.1"/>
    </source>
</evidence>
<gene>
    <name evidence="9" type="ORF">JOD01_003330</name>
</gene>
<comment type="caution">
    <text evidence="9">The sequence shown here is derived from an EMBL/GenBank/DDBJ whole genome shotgun (WGS) entry which is preliminary data.</text>
</comment>
<dbReference type="Proteomes" id="UP000717624">
    <property type="component" value="Unassembled WGS sequence"/>
</dbReference>
<dbReference type="EMBL" id="JAFBEB010000014">
    <property type="protein sequence ID" value="MBM7591679.1"/>
    <property type="molecule type" value="Genomic_DNA"/>
</dbReference>
<comment type="subcellular location">
    <subcellularLocation>
        <location evidence="1">Membrane</location>
        <topology evidence="1">Single-pass membrane protein</topology>
    </subcellularLocation>
</comment>
<accession>A0A939BVQ2</accession>
<dbReference type="PANTHER" id="PTHR30386">
    <property type="entry name" value="MEMBRANE FUSION SUBUNIT OF EMRAB-TOLC MULTIDRUG EFFLUX PUMP"/>
    <property type="match status" value="1"/>
</dbReference>
<sequence>MKKKFILYLIILLIVVAGGGIGYWYWYQSEHYVTSEDARLSADIYRVMPRITAKLTSLQIKEGDSVVADQVVGLQDTANLSNNLLDNAALRAPITGTVIKTLAKEGEVVTTGQAVAQIIDESKLYVSANIEETDIGKVKLGQKVEFTIDAFPGKTFTGKVFEIGEATNSTFSLLPATNTSGNFTKVTQRIPIKISIDDMQGLKLSAGLNTYIKIFVK</sequence>
<dbReference type="InterPro" id="IPR011053">
    <property type="entry name" value="Single_hybrid_motif"/>
</dbReference>
<dbReference type="GO" id="GO:0016020">
    <property type="term" value="C:membrane"/>
    <property type="evidence" value="ECO:0007669"/>
    <property type="project" value="UniProtKB-SubCell"/>
</dbReference>
<evidence type="ECO:0000256" key="3">
    <source>
        <dbReference type="ARBA" id="ARBA00022692"/>
    </source>
</evidence>
<dbReference type="InterPro" id="IPR050739">
    <property type="entry name" value="MFP"/>
</dbReference>
<dbReference type="Pfam" id="PF25917">
    <property type="entry name" value="BSH_RND"/>
    <property type="match status" value="1"/>
</dbReference>
<keyword evidence="3 6" id="KW-0812">Transmembrane</keyword>
<dbReference type="RefSeq" id="WP_204519378.1">
    <property type="nucleotide sequence ID" value="NZ_BAABIN010000012.1"/>
</dbReference>
<evidence type="ECO:0000259" key="8">
    <source>
        <dbReference type="Pfam" id="PF25990"/>
    </source>
</evidence>
<dbReference type="Pfam" id="PF25990">
    <property type="entry name" value="Beta-barrel_YknX"/>
    <property type="match status" value="1"/>
</dbReference>
<keyword evidence="10" id="KW-1185">Reference proteome</keyword>
<protein>
    <submittedName>
        <fullName evidence="9">Multidrug resistance efflux pump</fullName>
    </submittedName>
</protein>
<evidence type="ECO:0000256" key="2">
    <source>
        <dbReference type="ARBA" id="ARBA00009477"/>
    </source>
</evidence>
<dbReference type="AlphaFoldDB" id="A0A939BVQ2"/>
<evidence type="ECO:0000256" key="6">
    <source>
        <dbReference type="SAM" id="Phobius"/>
    </source>
</evidence>
<dbReference type="GO" id="GO:0055085">
    <property type="term" value="P:transmembrane transport"/>
    <property type="evidence" value="ECO:0007669"/>
    <property type="project" value="InterPro"/>
</dbReference>
<evidence type="ECO:0000256" key="1">
    <source>
        <dbReference type="ARBA" id="ARBA00004167"/>
    </source>
</evidence>
<dbReference type="Gene3D" id="2.40.30.170">
    <property type="match status" value="1"/>
</dbReference>
<feature type="transmembrane region" description="Helical" evidence="6">
    <location>
        <begin position="5"/>
        <end position="26"/>
    </location>
</feature>
<comment type="similarity">
    <text evidence="2">Belongs to the membrane fusion protein (MFP) (TC 8.A.1) family.</text>
</comment>
<evidence type="ECO:0000259" key="7">
    <source>
        <dbReference type="Pfam" id="PF25917"/>
    </source>
</evidence>
<evidence type="ECO:0000256" key="4">
    <source>
        <dbReference type="ARBA" id="ARBA00022989"/>
    </source>
</evidence>
<evidence type="ECO:0000313" key="10">
    <source>
        <dbReference type="Proteomes" id="UP000717624"/>
    </source>
</evidence>
<organism evidence="9 10">
    <name type="scientific">Brevibacillus fulvus</name>
    <dbReference type="NCBI Taxonomy" id="1125967"/>
    <lineage>
        <taxon>Bacteria</taxon>
        <taxon>Bacillati</taxon>
        <taxon>Bacillota</taxon>
        <taxon>Bacilli</taxon>
        <taxon>Bacillales</taxon>
        <taxon>Paenibacillaceae</taxon>
        <taxon>Brevibacillus</taxon>
    </lineage>
</organism>
<reference evidence="9" key="1">
    <citation type="submission" date="2021-01" db="EMBL/GenBank/DDBJ databases">
        <title>Genomic Encyclopedia of Type Strains, Phase IV (KMG-IV): sequencing the most valuable type-strain genomes for metagenomic binning, comparative biology and taxonomic classification.</title>
        <authorList>
            <person name="Goeker M."/>
        </authorList>
    </citation>
    <scope>NUCLEOTIDE SEQUENCE</scope>
    <source>
        <strain evidence="9">DSM 25523</strain>
    </source>
</reference>
<dbReference type="PANTHER" id="PTHR30386:SF26">
    <property type="entry name" value="TRANSPORT PROTEIN COMB"/>
    <property type="match status" value="1"/>
</dbReference>
<keyword evidence="4 6" id="KW-1133">Transmembrane helix</keyword>
<feature type="domain" description="YknX-like beta-barrel" evidence="8">
    <location>
        <begin position="125"/>
        <end position="213"/>
    </location>
</feature>